<proteinExistence type="predicted"/>
<sequence>MAKQGSGSFWSQYVCYAVILQFLLCSRGLVRSLPCPWLGTPPCRPLLSASTGRKGVLGARCGVGKLRHAPRRQKRKVGMSACVAPSHSSRQARRCEAMRCGAV</sequence>
<comment type="caution">
    <text evidence="1">The sequence shown here is derived from an EMBL/GenBank/DDBJ whole genome shotgun (WGS) entry which is preliminary data.</text>
</comment>
<dbReference type="GeneID" id="85437164"/>
<accession>A0AAD8PPN8</accession>
<evidence type="ECO:0000313" key="1">
    <source>
        <dbReference type="EMBL" id="KAK1574105.1"/>
    </source>
</evidence>
<keyword evidence="2" id="KW-1185">Reference proteome</keyword>
<dbReference type="AlphaFoldDB" id="A0AAD8PPN8"/>
<evidence type="ECO:0000313" key="2">
    <source>
        <dbReference type="Proteomes" id="UP001230504"/>
    </source>
</evidence>
<gene>
    <name evidence="1" type="ORF">LY79DRAFT_389339</name>
</gene>
<name>A0AAD8PPN8_9PEZI</name>
<organism evidence="1 2">
    <name type="scientific">Colletotrichum navitas</name>
    <dbReference type="NCBI Taxonomy" id="681940"/>
    <lineage>
        <taxon>Eukaryota</taxon>
        <taxon>Fungi</taxon>
        <taxon>Dikarya</taxon>
        <taxon>Ascomycota</taxon>
        <taxon>Pezizomycotina</taxon>
        <taxon>Sordariomycetes</taxon>
        <taxon>Hypocreomycetidae</taxon>
        <taxon>Glomerellales</taxon>
        <taxon>Glomerellaceae</taxon>
        <taxon>Colletotrichum</taxon>
        <taxon>Colletotrichum graminicola species complex</taxon>
    </lineage>
</organism>
<protein>
    <submittedName>
        <fullName evidence="1">Uncharacterized protein</fullName>
    </submittedName>
</protein>
<dbReference type="Proteomes" id="UP001230504">
    <property type="component" value="Unassembled WGS sequence"/>
</dbReference>
<dbReference type="RefSeq" id="XP_060409655.1">
    <property type="nucleotide sequence ID" value="XM_060552924.1"/>
</dbReference>
<reference evidence="1" key="1">
    <citation type="submission" date="2021-06" db="EMBL/GenBank/DDBJ databases">
        <title>Comparative genomics, transcriptomics and evolutionary studies reveal genomic signatures of adaptation to plant cell wall in hemibiotrophic fungi.</title>
        <authorList>
            <consortium name="DOE Joint Genome Institute"/>
            <person name="Baroncelli R."/>
            <person name="Diaz J.F."/>
            <person name="Benocci T."/>
            <person name="Peng M."/>
            <person name="Battaglia E."/>
            <person name="Haridas S."/>
            <person name="Andreopoulos W."/>
            <person name="Labutti K."/>
            <person name="Pangilinan J."/>
            <person name="Floch G.L."/>
            <person name="Makela M.R."/>
            <person name="Henrissat B."/>
            <person name="Grigoriev I.V."/>
            <person name="Crouch J.A."/>
            <person name="De Vries R.P."/>
            <person name="Sukno S.A."/>
            <person name="Thon M.R."/>
        </authorList>
    </citation>
    <scope>NUCLEOTIDE SEQUENCE</scope>
    <source>
        <strain evidence="1">CBS 125086</strain>
    </source>
</reference>
<dbReference type="EMBL" id="JAHLJV010000080">
    <property type="protein sequence ID" value="KAK1574105.1"/>
    <property type="molecule type" value="Genomic_DNA"/>
</dbReference>